<dbReference type="FunFam" id="1.10.8.60:FF:000015">
    <property type="entry name" value="vacuolar protein sorting-associated protein 4A"/>
    <property type="match status" value="1"/>
</dbReference>
<gene>
    <name evidence="5" type="ORF">K444DRAFT_617152</name>
</gene>
<dbReference type="InterPro" id="IPR027417">
    <property type="entry name" value="P-loop_NTPase"/>
</dbReference>
<proteinExistence type="predicted"/>
<evidence type="ECO:0000313" key="5">
    <source>
        <dbReference type="EMBL" id="PMD55431.1"/>
    </source>
</evidence>
<dbReference type="InterPro" id="IPR003959">
    <property type="entry name" value="ATPase_AAA_core"/>
</dbReference>
<feature type="region of interest" description="Disordered" evidence="3">
    <location>
        <begin position="8"/>
        <end position="36"/>
    </location>
</feature>
<accession>A0A2J6SXG1</accession>
<feature type="domain" description="AAA+ ATPase" evidence="4">
    <location>
        <begin position="89"/>
        <end position="225"/>
    </location>
</feature>
<dbReference type="InterPro" id="IPR015415">
    <property type="entry name" value="Spast_Vps4_C"/>
</dbReference>
<dbReference type="Pfam" id="PF17862">
    <property type="entry name" value="AAA_lid_3"/>
    <property type="match status" value="1"/>
</dbReference>
<dbReference type="PANTHER" id="PTHR23074">
    <property type="entry name" value="AAA DOMAIN-CONTAINING"/>
    <property type="match status" value="1"/>
</dbReference>
<evidence type="ECO:0000259" key="4">
    <source>
        <dbReference type="SMART" id="SM00382"/>
    </source>
</evidence>
<dbReference type="SUPFAM" id="SSF52540">
    <property type="entry name" value="P-loop containing nucleoside triphosphate hydrolases"/>
    <property type="match status" value="1"/>
</dbReference>
<dbReference type="GO" id="GO:0016887">
    <property type="term" value="F:ATP hydrolysis activity"/>
    <property type="evidence" value="ECO:0007669"/>
    <property type="project" value="InterPro"/>
</dbReference>
<sequence>MQLFIALKTGTDPEPLDDEVAQENQKEDKYSRESLDKQLNESLDKTVLTNKPNVAWDDVAGLAEAKMELQIAAEMPKKFPQLFRGKREPQRFILLYGPPGTGKGQLIKALASGVNSTLFTISSSDVQSKWVGESERLVRLVFERARKEKPSMIFIDEIEALCGIRDSNSSSEHDNRVKTEFLVQMDGVSQDNNGILFIAATNLPWILDPAIIRRFRKRIYIPLPDEEARKRLFEIHVGETCCDVSTEDYAEFARRTEGFSGSDISNVVQEALMEPMKKIFKAEYFCYVLSHGKRGLAPCQLGQQGAAALNWRDIPSYQLLEPAVAKEDFYNALAKAKPTVNKELLQDHCRWTEKYGKDGA</sequence>
<dbReference type="InterPro" id="IPR003593">
    <property type="entry name" value="AAA+_ATPase"/>
</dbReference>
<dbReference type="Pfam" id="PF09336">
    <property type="entry name" value="Vps4_C"/>
    <property type="match status" value="1"/>
</dbReference>
<keyword evidence="2" id="KW-0067">ATP-binding</keyword>
<dbReference type="Gene3D" id="1.10.8.60">
    <property type="match status" value="1"/>
</dbReference>
<dbReference type="FunFam" id="3.40.50.300:FF:002588">
    <property type="entry name" value="ATPase, AAA family"/>
    <property type="match status" value="1"/>
</dbReference>
<protein>
    <submittedName>
        <fullName evidence="5">AAA-domain-containing protein</fullName>
    </submittedName>
</protein>
<dbReference type="InParanoid" id="A0A2J6SXG1"/>
<dbReference type="AlphaFoldDB" id="A0A2J6SXG1"/>
<dbReference type="InterPro" id="IPR041569">
    <property type="entry name" value="AAA_lid_3"/>
</dbReference>
<keyword evidence="1" id="KW-0547">Nucleotide-binding</keyword>
<reference evidence="5 6" key="1">
    <citation type="submission" date="2016-04" db="EMBL/GenBank/DDBJ databases">
        <title>A degradative enzymes factory behind the ericoid mycorrhizal symbiosis.</title>
        <authorList>
            <consortium name="DOE Joint Genome Institute"/>
            <person name="Martino E."/>
            <person name="Morin E."/>
            <person name="Grelet G."/>
            <person name="Kuo A."/>
            <person name="Kohler A."/>
            <person name="Daghino S."/>
            <person name="Barry K."/>
            <person name="Choi C."/>
            <person name="Cichocki N."/>
            <person name="Clum A."/>
            <person name="Copeland A."/>
            <person name="Hainaut M."/>
            <person name="Haridas S."/>
            <person name="Labutti K."/>
            <person name="Lindquist E."/>
            <person name="Lipzen A."/>
            <person name="Khouja H.-R."/>
            <person name="Murat C."/>
            <person name="Ohm R."/>
            <person name="Olson A."/>
            <person name="Spatafora J."/>
            <person name="Veneault-Fourrey C."/>
            <person name="Henrissat B."/>
            <person name="Grigoriev I."/>
            <person name="Martin F."/>
            <person name="Perotto S."/>
        </authorList>
    </citation>
    <scope>NUCLEOTIDE SEQUENCE [LARGE SCALE GENOMIC DNA]</scope>
    <source>
        <strain evidence="5 6">E</strain>
    </source>
</reference>
<name>A0A2J6SXG1_9HELO</name>
<dbReference type="Pfam" id="PF00004">
    <property type="entry name" value="AAA"/>
    <property type="match status" value="1"/>
</dbReference>
<dbReference type="GO" id="GO:0007033">
    <property type="term" value="P:vacuole organization"/>
    <property type="evidence" value="ECO:0007669"/>
    <property type="project" value="TreeGrafter"/>
</dbReference>
<organism evidence="5 6">
    <name type="scientific">Hyaloscypha bicolor E</name>
    <dbReference type="NCBI Taxonomy" id="1095630"/>
    <lineage>
        <taxon>Eukaryota</taxon>
        <taxon>Fungi</taxon>
        <taxon>Dikarya</taxon>
        <taxon>Ascomycota</taxon>
        <taxon>Pezizomycotina</taxon>
        <taxon>Leotiomycetes</taxon>
        <taxon>Helotiales</taxon>
        <taxon>Hyaloscyphaceae</taxon>
        <taxon>Hyaloscypha</taxon>
        <taxon>Hyaloscypha bicolor</taxon>
    </lineage>
</organism>
<feature type="compositionally biased region" description="Basic and acidic residues" evidence="3">
    <location>
        <begin position="24"/>
        <end position="36"/>
    </location>
</feature>
<dbReference type="SMART" id="SM00382">
    <property type="entry name" value="AAA"/>
    <property type="match status" value="1"/>
</dbReference>
<dbReference type="PANTHER" id="PTHR23074:SF83">
    <property type="entry name" value="VACUOLAR PROTEIN SORTING-ASSOCIATED PROTEIN 4A"/>
    <property type="match status" value="1"/>
</dbReference>
<dbReference type="Gene3D" id="3.40.50.300">
    <property type="entry name" value="P-loop containing nucleotide triphosphate hydrolases"/>
    <property type="match status" value="1"/>
</dbReference>
<dbReference type="GO" id="GO:0016197">
    <property type="term" value="P:endosomal transport"/>
    <property type="evidence" value="ECO:0007669"/>
    <property type="project" value="TreeGrafter"/>
</dbReference>
<dbReference type="RefSeq" id="XP_024732335.1">
    <property type="nucleotide sequence ID" value="XM_024881061.1"/>
</dbReference>
<evidence type="ECO:0000256" key="1">
    <source>
        <dbReference type="ARBA" id="ARBA00022741"/>
    </source>
</evidence>
<evidence type="ECO:0000256" key="2">
    <source>
        <dbReference type="ARBA" id="ARBA00022840"/>
    </source>
</evidence>
<dbReference type="OrthoDB" id="29072at2759"/>
<keyword evidence="6" id="KW-1185">Reference proteome</keyword>
<dbReference type="GO" id="GO:0005524">
    <property type="term" value="F:ATP binding"/>
    <property type="evidence" value="ECO:0007669"/>
    <property type="project" value="UniProtKB-KW"/>
</dbReference>
<evidence type="ECO:0000256" key="3">
    <source>
        <dbReference type="SAM" id="MobiDB-lite"/>
    </source>
</evidence>
<dbReference type="GeneID" id="36589138"/>
<dbReference type="Proteomes" id="UP000235371">
    <property type="component" value="Unassembled WGS sequence"/>
</dbReference>
<evidence type="ECO:0000313" key="6">
    <source>
        <dbReference type="Proteomes" id="UP000235371"/>
    </source>
</evidence>
<dbReference type="EMBL" id="KZ613855">
    <property type="protein sequence ID" value="PMD55431.1"/>
    <property type="molecule type" value="Genomic_DNA"/>
</dbReference>
<dbReference type="STRING" id="1095630.A0A2J6SXG1"/>
<dbReference type="InterPro" id="IPR050304">
    <property type="entry name" value="MT-severing_AAA_ATPase"/>
</dbReference>